<keyword evidence="3 10" id="KW-0547">Nucleotide-binding</keyword>
<dbReference type="PANTHER" id="PTHR43439">
    <property type="entry name" value="PHENYLACETATE-COENZYME A LIGASE"/>
    <property type="match status" value="1"/>
</dbReference>
<dbReference type="GO" id="GO:0010124">
    <property type="term" value="P:phenylacetate catabolic process"/>
    <property type="evidence" value="ECO:0007669"/>
    <property type="project" value="UniProtKB-UniRule"/>
</dbReference>
<comment type="caution">
    <text evidence="13">The sequence shown here is derived from an EMBL/GenBank/DDBJ whole genome shotgun (WGS) entry which is preliminary data.</text>
</comment>
<dbReference type="InterPro" id="IPR045851">
    <property type="entry name" value="AMP-bd_C_sf"/>
</dbReference>
<dbReference type="Pfam" id="PF00501">
    <property type="entry name" value="AMP-binding"/>
    <property type="match status" value="1"/>
</dbReference>
<evidence type="ECO:0000313" key="13">
    <source>
        <dbReference type="EMBL" id="OFW60155.1"/>
    </source>
</evidence>
<name>A0A1F2WTK3_9ACTN</name>
<dbReference type="AlphaFoldDB" id="A0A1F2WTK3"/>
<dbReference type="InterPro" id="IPR011880">
    <property type="entry name" value="PA_CoA_ligase"/>
</dbReference>
<proteinExistence type="inferred from homology"/>
<dbReference type="EMBL" id="MELK01000006">
    <property type="protein sequence ID" value="OFW60155.1"/>
    <property type="molecule type" value="Genomic_DNA"/>
</dbReference>
<evidence type="ECO:0000256" key="3">
    <source>
        <dbReference type="ARBA" id="ARBA00022741"/>
    </source>
</evidence>
<dbReference type="InterPro" id="IPR028154">
    <property type="entry name" value="AMP-dep_Lig_C"/>
</dbReference>
<accession>A0A1F2WTK3</accession>
<evidence type="ECO:0000256" key="2">
    <source>
        <dbReference type="ARBA" id="ARBA00022598"/>
    </source>
</evidence>
<dbReference type="FunFam" id="3.30.300.30:FF:000019">
    <property type="entry name" value="Phenylacetate-coenzyme A ligase"/>
    <property type="match status" value="1"/>
</dbReference>
<evidence type="ECO:0000259" key="12">
    <source>
        <dbReference type="Pfam" id="PF14535"/>
    </source>
</evidence>
<dbReference type="GO" id="GO:0000166">
    <property type="term" value="F:nucleotide binding"/>
    <property type="evidence" value="ECO:0007669"/>
    <property type="project" value="UniProtKB-KW"/>
</dbReference>
<feature type="domain" description="AMP-dependent synthetase/ligase" evidence="11">
    <location>
        <begin position="79"/>
        <end position="284"/>
    </location>
</feature>
<sequence>MDHFNPVETWERDRLQALQLERLQETADRLFEKVPFFRRKLEEAGFKPGDVKSLEDLEKLPFTTKDDLRDNYPFGLFAVPMRDIVRIHASSGTTGKPTVVGYTAQDIQVWADLVARAIVVAGGSQDDVVHVAYGYGLFTGGLGLHYGAEKLGATALPMSGGNTKRQVRMMVDFGSTILCCTPSYALNIAEVMNELGVERGEIKLKSAILGAEPWSNEMRDEIERVLEISAHDIYGLSEVVGPGVSIECVEKKGLHVFEDSFIPEIIDPGTGKVLPPGESGELVFTNINKEGLALLRYRTRDISKLIKEACPCGRTHYRMERITGRTDDMLIIRGVNVFPSQVEMVLMQIPGLAPHYQLVVDRIDNLDILEVQVEVSPETFSDEIKRLEDLERKIRDEVQSYLGVSVKVRLMEPRSIGRSEGKAVRAVDKRRI</sequence>
<comment type="similarity">
    <text evidence="6 10">Belongs to the phenylacetyl-CoA ligase family.</text>
</comment>
<evidence type="ECO:0000256" key="4">
    <source>
        <dbReference type="ARBA" id="ARBA00050450"/>
    </source>
</evidence>
<dbReference type="GO" id="GO:0047475">
    <property type="term" value="F:phenylacetate-CoA ligase activity"/>
    <property type="evidence" value="ECO:0007669"/>
    <property type="project" value="UniProtKB-EC"/>
</dbReference>
<dbReference type="Pfam" id="PF14535">
    <property type="entry name" value="AMP-binding_C_2"/>
    <property type="match status" value="1"/>
</dbReference>
<comment type="pathway">
    <text evidence="5 10">Aromatic compound metabolism; phenylacetate degradation.</text>
</comment>
<dbReference type="PANTHER" id="PTHR43439:SF1">
    <property type="entry name" value="PHENYLACETATE-COENZYME A LIGASE"/>
    <property type="match status" value="1"/>
</dbReference>
<organism evidence="13 14">
    <name type="scientific">Candidatus Solincola sediminis</name>
    <dbReference type="NCBI Taxonomy" id="1797199"/>
    <lineage>
        <taxon>Bacteria</taxon>
        <taxon>Bacillati</taxon>
        <taxon>Actinomycetota</taxon>
        <taxon>Candidatus Geothermincolia</taxon>
        <taxon>Candidatus Geothermincolales</taxon>
        <taxon>Candidatus Geothermincolaceae</taxon>
        <taxon>Candidatus Solincola</taxon>
    </lineage>
</organism>
<reference evidence="13 14" key="1">
    <citation type="journal article" date="2016" name="Nat. Commun.">
        <title>Thousands of microbial genomes shed light on interconnected biogeochemical processes in an aquifer system.</title>
        <authorList>
            <person name="Anantharaman K."/>
            <person name="Brown C.T."/>
            <person name="Hug L.A."/>
            <person name="Sharon I."/>
            <person name="Castelle C.J."/>
            <person name="Probst A.J."/>
            <person name="Thomas B.C."/>
            <person name="Singh A."/>
            <person name="Wilkins M.J."/>
            <person name="Karaoz U."/>
            <person name="Brodie E.L."/>
            <person name="Williams K.H."/>
            <person name="Hubbard S.S."/>
            <person name="Banfield J.F."/>
        </authorList>
    </citation>
    <scope>NUCLEOTIDE SEQUENCE [LARGE SCALE GENOMIC DNA]</scope>
</reference>
<feature type="domain" description="AMP-dependent ligase C-terminal" evidence="12">
    <location>
        <begin position="334"/>
        <end position="430"/>
    </location>
</feature>
<dbReference type="SUPFAM" id="SSF56801">
    <property type="entry name" value="Acetyl-CoA synthetase-like"/>
    <property type="match status" value="1"/>
</dbReference>
<evidence type="ECO:0000256" key="9">
    <source>
        <dbReference type="ARBA" id="ARBA00075111"/>
    </source>
</evidence>
<dbReference type="STRING" id="1797197.A2Y75_02395"/>
<dbReference type="CDD" id="cd05913">
    <property type="entry name" value="PaaK"/>
    <property type="match status" value="1"/>
</dbReference>
<evidence type="ECO:0000259" key="11">
    <source>
        <dbReference type="Pfam" id="PF00501"/>
    </source>
</evidence>
<protein>
    <recommendedName>
        <fullName evidence="8 10">Phenylacetate-coenzyme A ligase</fullName>
        <ecNumber evidence="7 10">6.2.1.30</ecNumber>
    </recommendedName>
    <alternativeName>
        <fullName evidence="9 10">Phenylacetyl-CoA ligase</fullName>
    </alternativeName>
</protein>
<dbReference type="InterPro" id="IPR042099">
    <property type="entry name" value="ANL_N_sf"/>
</dbReference>
<evidence type="ECO:0000256" key="8">
    <source>
        <dbReference type="ARBA" id="ARBA00068695"/>
    </source>
</evidence>
<dbReference type="PIRSF" id="PIRSF006444">
    <property type="entry name" value="PaaK"/>
    <property type="match status" value="1"/>
</dbReference>
<evidence type="ECO:0000256" key="1">
    <source>
        <dbReference type="ARBA" id="ARBA00011245"/>
    </source>
</evidence>
<dbReference type="Proteomes" id="UP000177876">
    <property type="component" value="Unassembled WGS sequence"/>
</dbReference>
<evidence type="ECO:0000256" key="7">
    <source>
        <dbReference type="ARBA" id="ARBA00066629"/>
    </source>
</evidence>
<dbReference type="Gene3D" id="3.30.300.30">
    <property type="match status" value="1"/>
</dbReference>
<dbReference type="FunFam" id="3.40.50.12780:FF:000016">
    <property type="entry name" value="Phenylacetate-coenzyme A ligase"/>
    <property type="match status" value="1"/>
</dbReference>
<comment type="function">
    <text evidence="10">Catalyzes the activation of phenylacetic acid (PA) to phenylacetyl-CoA (PA-CoA).</text>
</comment>
<comment type="catalytic activity">
    <reaction evidence="4">
        <text>2-phenylacetate + ATP + CoA = phenylacetyl-CoA + AMP + diphosphate</text>
        <dbReference type="Rhea" id="RHEA:20956"/>
        <dbReference type="ChEBI" id="CHEBI:18401"/>
        <dbReference type="ChEBI" id="CHEBI:30616"/>
        <dbReference type="ChEBI" id="CHEBI:33019"/>
        <dbReference type="ChEBI" id="CHEBI:57287"/>
        <dbReference type="ChEBI" id="CHEBI:57390"/>
        <dbReference type="ChEBI" id="CHEBI:456215"/>
        <dbReference type="EC" id="6.2.1.30"/>
    </reaction>
    <physiologicalReaction direction="left-to-right" evidence="4">
        <dbReference type="Rhea" id="RHEA:20957"/>
    </physiologicalReaction>
</comment>
<dbReference type="InterPro" id="IPR051414">
    <property type="entry name" value="Adenylate-forming_Reductase"/>
</dbReference>
<evidence type="ECO:0000313" key="14">
    <source>
        <dbReference type="Proteomes" id="UP000177876"/>
    </source>
</evidence>
<keyword evidence="2 10" id="KW-0436">Ligase</keyword>
<evidence type="ECO:0000256" key="5">
    <source>
        <dbReference type="ARBA" id="ARBA00060591"/>
    </source>
</evidence>
<comment type="subunit">
    <text evidence="1">Monomer.</text>
</comment>
<dbReference type="EC" id="6.2.1.30" evidence="7 10"/>
<dbReference type="UniPathway" id="UPA00930"/>
<dbReference type="InterPro" id="IPR000873">
    <property type="entry name" value="AMP-dep_synth/lig_dom"/>
</dbReference>
<dbReference type="Gene3D" id="3.40.50.12780">
    <property type="entry name" value="N-terminal domain of ligase-like"/>
    <property type="match status" value="1"/>
</dbReference>
<evidence type="ECO:0000256" key="10">
    <source>
        <dbReference type="PIRNR" id="PIRNR006444"/>
    </source>
</evidence>
<evidence type="ECO:0000256" key="6">
    <source>
        <dbReference type="ARBA" id="ARBA00061566"/>
    </source>
</evidence>
<gene>
    <name evidence="13" type="ORF">A2Y75_02395</name>
</gene>